<dbReference type="Proteomes" id="UP000228934">
    <property type="component" value="Unassembled WGS sequence"/>
</dbReference>
<dbReference type="PANTHER" id="PTHR45810">
    <property type="entry name" value="HISTONE H3.2"/>
    <property type="match status" value="1"/>
</dbReference>
<proteinExistence type="inferred from homology"/>
<dbReference type="AlphaFoldDB" id="A0A2G9Q1D6"/>
<evidence type="ECO:0000313" key="2">
    <source>
        <dbReference type="EMBL" id="PIO09416.1"/>
    </source>
</evidence>
<organism evidence="2 3">
    <name type="scientific">Aquarana catesbeiana</name>
    <name type="common">American bullfrog</name>
    <name type="synonym">Rana catesbeiana</name>
    <dbReference type="NCBI Taxonomy" id="8400"/>
    <lineage>
        <taxon>Eukaryota</taxon>
        <taxon>Metazoa</taxon>
        <taxon>Chordata</taxon>
        <taxon>Craniata</taxon>
        <taxon>Vertebrata</taxon>
        <taxon>Euteleostomi</taxon>
        <taxon>Amphibia</taxon>
        <taxon>Batrachia</taxon>
        <taxon>Anura</taxon>
        <taxon>Neobatrachia</taxon>
        <taxon>Ranoidea</taxon>
        <taxon>Ranidae</taxon>
        <taxon>Aquarana</taxon>
    </lineage>
</organism>
<gene>
    <name evidence="2" type="ORF">AB205_0215280</name>
</gene>
<dbReference type="EMBL" id="KZ370078">
    <property type="protein sequence ID" value="PIO09416.1"/>
    <property type="molecule type" value="Genomic_DNA"/>
</dbReference>
<sequence length="79" mass="9492">MEIRKYQKSTDLLIRKAPFARLVSAVVGLFAVDRELEMRWVIHIQNILRTLSHEWIDWVHLLVLRVREVCMEYTRGVPF</sequence>
<keyword evidence="3" id="KW-1185">Reference proteome</keyword>
<name>A0A2G9Q1D6_AQUCT</name>
<feature type="non-terminal residue" evidence="2">
    <location>
        <position position="79"/>
    </location>
</feature>
<dbReference type="GO" id="GO:0000786">
    <property type="term" value="C:nucleosome"/>
    <property type="evidence" value="ECO:0007669"/>
    <property type="project" value="InterPro"/>
</dbReference>
<dbReference type="InterPro" id="IPR009072">
    <property type="entry name" value="Histone-fold"/>
</dbReference>
<protein>
    <submittedName>
        <fullName evidence="2">Uncharacterized protein</fullName>
    </submittedName>
</protein>
<evidence type="ECO:0000313" key="3">
    <source>
        <dbReference type="Proteomes" id="UP000228934"/>
    </source>
</evidence>
<dbReference type="OrthoDB" id="9918377at2759"/>
<reference evidence="3" key="1">
    <citation type="journal article" date="2017" name="Nat. Commun.">
        <title>The North American bullfrog draft genome provides insight into hormonal regulation of long noncoding RNA.</title>
        <authorList>
            <person name="Hammond S.A."/>
            <person name="Warren R.L."/>
            <person name="Vandervalk B.P."/>
            <person name="Kucuk E."/>
            <person name="Khan H."/>
            <person name="Gibb E.A."/>
            <person name="Pandoh P."/>
            <person name="Kirk H."/>
            <person name="Zhao Y."/>
            <person name="Jones M."/>
            <person name="Mungall A.J."/>
            <person name="Coope R."/>
            <person name="Pleasance S."/>
            <person name="Moore R.A."/>
            <person name="Holt R.A."/>
            <person name="Round J.M."/>
            <person name="Ohora S."/>
            <person name="Walle B.V."/>
            <person name="Veldhoen N."/>
            <person name="Helbing C.C."/>
            <person name="Birol I."/>
        </authorList>
    </citation>
    <scope>NUCLEOTIDE SEQUENCE [LARGE SCALE GENOMIC DNA]</scope>
</reference>
<dbReference type="GO" id="GO:0030527">
    <property type="term" value="F:structural constituent of chromatin"/>
    <property type="evidence" value="ECO:0007669"/>
    <property type="project" value="InterPro"/>
</dbReference>
<dbReference type="SUPFAM" id="SSF47113">
    <property type="entry name" value="Histone-fold"/>
    <property type="match status" value="1"/>
</dbReference>
<evidence type="ECO:0000256" key="1">
    <source>
        <dbReference type="ARBA" id="ARBA00010343"/>
    </source>
</evidence>
<dbReference type="InterPro" id="IPR000164">
    <property type="entry name" value="Histone_H3/CENP-A"/>
</dbReference>
<dbReference type="GO" id="GO:0046982">
    <property type="term" value="F:protein heterodimerization activity"/>
    <property type="evidence" value="ECO:0007669"/>
    <property type="project" value="InterPro"/>
</dbReference>
<dbReference type="GO" id="GO:0003677">
    <property type="term" value="F:DNA binding"/>
    <property type="evidence" value="ECO:0007669"/>
    <property type="project" value="InterPro"/>
</dbReference>
<accession>A0A2G9Q1D6</accession>
<dbReference type="Gene3D" id="1.10.20.10">
    <property type="entry name" value="Histone, subunit A"/>
    <property type="match status" value="1"/>
</dbReference>
<comment type="similarity">
    <text evidence="1">Belongs to the histone H3 family.</text>
</comment>